<dbReference type="NCBIfam" id="NF006764">
    <property type="entry name" value="PRK09285.1"/>
    <property type="match status" value="1"/>
</dbReference>
<evidence type="ECO:0000256" key="8">
    <source>
        <dbReference type="ARBA" id="ARBA00024477"/>
    </source>
</evidence>
<dbReference type="PRINTS" id="PR00149">
    <property type="entry name" value="FUMRATELYASE"/>
</dbReference>
<evidence type="ECO:0000256" key="3">
    <source>
        <dbReference type="ARBA" id="ARBA00008273"/>
    </source>
</evidence>
<dbReference type="Gene3D" id="1.20.200.10">
    <property type="entry name" value="Fumarase/aspartase (Central domain)"/>
    <property type="match status" value="1"/>
</dbReference>
<feature type="domain" description="Fumarate lyase N-terminal" evidence="14">
    <location>
        <begin position="17"/>
        <end position="320"/>
    </location>
</feature>
<dbReference type="SUPFAM" id="SSF48557">
    <property type="entry name" value="L-aspartase-like"/>
    <property type="match status" value="1"/>
</dbReference>
<dbReference type="GO" id="GO:0016829">
    <property type="term" value="F:lyase activity"/>
    <property type="evidence" value="ECO:0007669"/>
    <property type="project" value="UniProtKB-KW"/>
</dbReference>
<comment type="similarity">
    <text evidence="3 13">Belongs to the lyase 1 family. Adenylosuccinate lyase subfamily.</text>
</comment>
<comment type="catalytic activity">
    <reaction evidence="8">
        <text>(2S)-2-[5-amino-1-(5-phospho-beta-D-ribosyl)imidazole-4-carboxamido]succinate = 5-amino-1-(5-phospho-beta-D-ribosyl)imidazole-4-carboxamide + fumarate</text>
        <dbReference type="Rhea" id="RHEA:23920"/>
        <dbReference type="ChEBI" id="CHEBI:29806"/>
        <dbReference type="ChEBI" id="CHEBI:58443"/>
        <dbReference type="ChEBI" id="CHEBI:58475"/>
        <dbReference type="EC" id="4.3.2.2"/>
    </reaction>
    <physiologicalReaction direction="left-to-right" evidence="8">
        <dbReference type="Rhea" id="RHEA:23921"/>
    </physiologicalReaction>
</comment>
<dbReference type="InterPro" id="IPR008948">
    <property type="entry name" value="L-Aspartase-like"/>
</dbReference>
<evidence type="ECO:0000256" key="5">
    <source>
        <dbReference type="ARBA" id="ARBA00017058"/>
    </source>
</evidence>
<dbReference type="InterPro" id="IPR000362">
    <property type="entry name" value="Fumarate_lyase_fam"/>
</dbReference>
<evidence type="ECO:0000256" key="13">
    <source>
        <dbReference type="RuleBase" id="RU361172"/>
    </source>
</evidence>
<comment type="catalytic activity">
    <reaction evidence="11">
        <text>N(6)-(1,2-dicarboxyethyl)-AMP = fumarate + AMP</text>
        <dbReference type="Rhea" id="RHEA:16853"/>
        <dbReference type="ChEBI" id="CHEBI:29806"/>
        <dbReference type="ChEBI" id="CHEBI:57567"/>
        <dbReference type="ChEBI" id="CHEBI:456215"/>
        <dbReference type="EC" id="4.3.2.2"/>
    </reaction>
    <physiologicalReaction direction="left-to-right" evidence="11">
        <dbReference type="Rhea" id="RHEA:16854"/>
    </physiologicalReaction>
</comment>
<dbReference type="InterPro" id="IPR004769">
    <property type="entry name" value="Pur_lyase"/>
</dbReference>
<dbReference type="InterPro" id="IPR020557">
    <property type="entry name" value="Fumarate_lyase_CS"/>
</dbReference>
<dbReference type="PANTHER" id="PTHR43411:SF1">
    <property type="entry name" value="ADENYLOSUCCINATE LYASE"/>
    <property type="match status" value="1"/>
</dbReference>
<feature type="domain" description="Adenylosuccinate lyase PurB C-terminal" evidence="15">
    <location>
        <begin position="339"/>
        <end position="453"/>
    </location>
</feature>
<comment type="pathway">
    <text evidence="2 13">Purine metabolism; AMP biosynthesis via de novo pathway; AMP from IMP: step 2/2.</text>
</comment>
<evidence type="ECO:0000256" key="11">
    <source>
        <dbReference type="ARBA" id="ARBA00049115"/>
    </source>
</evidence>
<reference evidence="16 17" key="1">
    <citation type="submission" date="2021-04" db="EMBL/GenBank/DDBJ databases">
        <authorList>
            <person name="Rodrigo-Torres L."/>
            <person name="Arahal R. D."/>
            <person name="Lucena T."/>
        </authorList>
    </citation>
    <scope>NUCLEOTIDE SEQUENCE [LARGE SCALE GENOMIC DNA]</scope>
    <source>
        <strain evidence="16 17">CECT 30171</strain>
    </source>
</reference>
<dbReference type="Pfam" id="PF00206">
    <property type="entry name" value="Lyase_1"/>
    <property type="match status" value="1"/>
</dbReference>
<dbReference type="Gene3D" id="1.10.275.10">
    <property type="entry name" value="Fumarase/aspartase (N-terminal domain)"/>
    <property type="match status" value="1"/>
</dbReference>
<dbReference type="PANTHER" id="PTHR43411">
    <property type="entry name" value="ADENYLOSUCCINATE LYASE"/>
    <property type="match status" value="1"/>
</dbReference>
<evidence type="ECO:0000256" key="10">
    <source>
        <dbReference type="ARBA" id="ARBA00030717"/>
    </source>
</evidence>
<dbReference type="InterPro" id="IPR024083">
    <property type="entry name" value="Fumarase/histidase_N"/>
</dbReference>
<comment type="pathway">
    <text evidence="1 13">Purine metabolism; IMP biosynthesis via de novo pathway; 5-amino-1-(5-phospho-D-ribosyl)imidazole-4-carboxamide from 5-amino-1-(5-phospho-D-ribosyl)imidazole-4-carboxylate: step 2/2.</text>
</comment>
<evidence type="ECO:0000256" key="7">
    <source>
        <dbReference type="ARBA" id="ARBA00023239"/>
    </source>
</evidence>
<evidence type="ECO:0000256" key="9">
    <source>
        <dbReference type="ARBA" id="ARBA00025012"/>
    </source>
</evidence>
<dbReference type="Proteomes" id="UP000680116">
    <property type="component" value="Chromosome"/>
</dbReference>
<accession>A0ABN7QYV6</accession>
<keyword evidence="7 13" id="KW-0456">Lyase</keyword>
<dbReference type="RefSeq" id="WP_215218096.1">
    <property type="nucleotide sequence ID" value="NZ_OU015430.1"/>
</dbReference>
<evidence type="ECO:0000256" key="4">
    <source>
        <dbReference type="ARBA" id="ARBA00012339"/>
    </source>
</evidence>
<sequence length="463" mass="50764">MPANVETQLLALSPLDGRYAGKVDALRPVFSEYGLIRARVRVEIEWLLALAAEPAIIELKPFSDAAVARLRALADGLSVADAARVKEIERTTNHDVKAVEYLIKERLKDDAGELSGELGPALEFVHFACTSEDINNLSYSLMLAEARESVMLPKLDALIDTLRAMAHEHAALPMLSRTHGQTASPTTVGKELANVVARLRRQRETLAAAPMPGKINGAVGNYNAHLAAYPDLDWHAFAERFVRSLGLDWQPYTTQIEPHDGIAEVCDAQRRIDTVCIDLCRDIWGYISLGYFKQAVKAGEVGSSTMPHKVNPIDFENAEGNFGIANALFEHFAAKLPVSRWQRDLTDSTVLRALGTAFGHALIGFDALMRGLGKLSTNPERLAADLDASWEVLAEAVQTVMRRHGLPNPYEQLKALTRGHGINEASMREFIGGLDLPGDAKQRLLDMTPASYTGRAEQLAREA</sequence>
<dbReference type="NCBIfam" id="TIGR00928">
    <property type="entry name" value="purB"/>
    <property type="match status" value="1"/>
</dbReference>
<evidence type="ECO:0000313" key="17">
    <source>
        <dbReference type="Proteomes" id="UP000680116"/>
    </source>
</evidence>
<dbReference type="InterPro" id="IPR022761">
    <property type="entry name" value="Fumarate_lyase_N"/>
</dbReference>
<evidence type="ECO:0000256" key="12">
    <source>
        <dbReference type="NCBIfam" id="TIGR00928"/>
    </source>
</evidence>
<keyword evidence="6 13" id="KW-0658">Purine biosynthesis</keyword>
<dbReference type="CDD" id="cd01598">
    <property type="entry name" value="PurB"/>
    <property type="match status" value="1"/>
</dbReference>
<organism evidence="16 17">
    <name type="scientific">Novilysobacter luteus</name>
    <dbReference type="NCBI Taxonomy" id="2822368"/>
    <lineage>
        <taxon>Bacteria</taxon>
        <taxon>Pseudomonadati</taxon>
        <taxon>Pseudomonadota</taxon>
        <taxon>Gammaproteobacteria</taxon>
        <taxon>Lysobacterales</taxon>
        <taxon>Lysobacteraceae</taxon>
        <taxon>Novilysobacter</taxon>
    </lineage>
</organism>
<dbReference type="InterPro" id="IPR013539">
    <property type="entry name" value="PurB_C"/>
</dbReference>
<protein>
    <recommendedName>
        <fullName evidence="5 12">Adenylosuccinate lyase</fullName>
        <shortName evidence="13">ASL</shortName>
        <ecNumber evidence="4 12">4.3.2.2</ecNumber>
    </recommendedName>
    <alternativeName>
        <fullName evidence="10 13">Adenylosuccinase</fullName>
    </alternativeName>
</protein>
<evidence type="ECO:0000256" key="1">
    <source>
        <dbReference type="ARBA" id="ARBA00004706"/>
    </source>
</evidence>
<evidence type="ECO:0000256" key="2">
    <source>
        <dbReference type="ARBA" id="ARBA00004734"/>
    </source>
</evidence>
<evidence type="ECO:0000259" key="15">
    <source>
        <dbReference type="Pfam" id="PF08328"/>
    </source>
</evidence>
<dbReference type="InterPro" id="IPR047136">
    <property type="entry name" value="PurB_bact"/>
</dbReference>
<gene>
    <name evidence="16" type="primary">purB</name>
    <name evidence="16" type="ORF">LYB30171_01486</name>
</gene>
<dbReference type="Pfam" id="PF08328">
    <property type="entry name" value="ASL_C"/>
    <property type="match status" value="1"/>
</dbReference>
<comment type="function">
    <text evidence="9">Catalyzes two reactions in de novo purine nucleotide biosynthesis. Catalyzes the breakdown of 5-aminoimidazole- (N-succinylocarboxamide) ribotide (SAICAR or 2-[5-amino-1-(5-phospho-beta-D-ribosyl)imidazole-4-carboxamido]succinate) to 5-aminoimidazole-4-carboxamide ribotide (AICAR or 5-amino-1-(5-phospho-beta-D-ribosyl)imidazole-4-carboxamide) and fumarate, and of adenylosuccinate (ADS or N(6)-(1,2-dicarboxyethyl)-AMP) to adenosine monophosphate (AMP) and fumarate.</text>
</comment>
<dbReference type="Gene3D" id="1.10.40.30">
    <property type="entry name" value="Fumarase/aspartase (C-terminal domain)"/>
    <property type="match status" value="1"/>
</dbReference>
<dbReference type="EC" id="4.3.2.2" evidence="4 12"/>
<name>A0ABN7QYV6_9GAMM</name>
<evidence type="ECO:0000313" key="16">
    <source>
        <dbReference type="EMBL" id="CAG4973604.1"/>
    </source>
</evidence>
<evidence type="ECO:0000256" key="6">
    <source>
        <dbReference type="ARBA" id="ARBA00022755"/>
    </source>
</evidence>
<dbReference type="EMBL" id="OU015430">
    <property type="protein sequence ID" value="CAG4973604.1"/>
    <property type="molecule type" value="Genomic_DNA"/>
</dbReference>
<keyword evidence="17" id="KW-1185">Reference proteome</keyword>
<dbReference type="PROSITE" id="PS00163">
    <property type="entry name" value="FUMARATE_LYASES"/>
    <property type="match status" value="1"/>
</dbReference>
<evidence type="ECO:0000259" key="14">
    <source>
        <dbReference type="Pfam" id="PF00206"/>
    </source>
</evidence>
<proteinExistence type="inferred from homology"/>